<evidence type="ECO:0000256" key="3">
    <source>
        <dbReference type="SAM" id="SignalP"/>
    </source>
</evidence>
<feature type="domain" description="CRM" evidence="4">
    <location>
        <begin position="54"/>
        <end position="153"/>
    </location>
</feature>
<keyword evidence="1 2" id="KW-0694">RNA-binding</keyword>
<dbReference type="Gene3D" id="3.30.110.60">
    <property type="entry name" value="YhbY-like"/>
    <property type="match status" value="1"/>
</dbReference>
<feature type="signal peptide" evidence="3">
    <location>
        <begin position="1"/>
        <end position="19"/>
    </location>
</feature>
<dbReference type="AlphaFoldDB" id="A0A7S0L1Y6"/>
<protein>
    <recommendedName>
        <fullName evidence="4">CRM domain-containing protein</fullName>
    </recommendedName>
</protein>
<dbReference type="InterPro" id="IPR035920">
    <property type="entry name" value="YhbY-like_sf"/>
</dbReference>
<evidence type="ECO:0000256" key="1">
    <source>
        <dbReference type="ARBA" id="ARBA00022884"/>
    </source>
</evidence>
<proteinExistence type="predicted"/>
<dbReference type="PROSITE" id="PS51295">
    <property type="entry name" value="CRM"/>
    <property type="match status" value="1"/>
</dbReference>
<keyword evidence="3" id="KW-0732">Signal</keyword>
<feature type="chain" id="PRO_5030941133" description="CRM domain-containing protein" evidence="3">
    <location>
        <begin position="20"/>
        <end position="157"/>
    </location>
</feature>
<gene>
    <name evidence="5" type="ORF">CPEL01642_LOCUS3168</name>
</gene>
<dbReference type="InterPro" id="IPR001890">
    <property type="entry name" value="RNA-binding_CRM"/>
</dbReference>
<dbReference type="EMBL" id="HBEY01006462">
    <property type="protein sequence ID" value="CAD8599838.1"/>
    <property type="molecule type" value="Transcribed_RNA"/>
</dbReference>
<name>A0A7S0L1Y6_9EUKA</name>
<accession>A0A7S0L1Y6</accession>
<organism evidence="5">
    <name type="scientific">Coccolithus braarudii</name>
    <dbReference type="NCBI Taxonomy" id="221442"/>
    <lineage>
        <taxon>Eukaryota</taxon>
        <taxon>Haptista</taxon>
        <taxon>Haptophyta</taxon>
        <taxon>Prymnesiophyceae</taxon>
        <taxon>Coccolithales</taxon>
        <taxon>Coccolithaceae</taxon>
        <taxon>Coccolithus</taxon>
    </lineage>
</organism>
<evidence type="ECO:0000256" key="2">
    <source>
        <dbReference type="PROSITE-ProRule" id="PRU00626"/>
    </source>
</evidence>
<evidence type="ECO:0000313" key="5">
    <source>
        <dbReference type="EMBL" id="CAD8599838.1"/>
    </source>
</evidence>
<reference evidence="5" key="1">
    <citation type="submission" date="2021-01" db="EMBL/GenBank/DDBJ databases">
        <authorList>
            <person name="Corre E."/>
            <person name="Pelletier E."/>
            <person name="Niang G."/>
            <person name="Scheremetjew M."/>
            <person name="Finn R."/>
            <person name="Kale V."/>
            <person name="Holt S."/>
            <person name="Cochrane G."/>
            <person name="Meng A."/>
            <person name="Brown T."/>
            <person name="Cohen L."/>
        </authorList>
    </citation>
    <scope>NUCLEOTIDE SEQUENCE</scope>
    <source>
        <strain evidence="5">PLY182g</strain>
    </source>
</reference>
<dbReference type="SUPFAM" id="SSF75471">
    <property type="entry name" value="YhbY-like"/>
    <property type="match status" value="1"/>
</dbReference>
<dbReference type="Pfam" id="PF01985">
    <property type="entry name" value="CRS1_YhbY"/>
    <property type="match status" value="1"/>
</dbReference>
<sequence length="157" mass="17300">MSVRLVSLCFALALWASEARSLAAIRPSPRRIPLSADVRSVQRAGVPFLCLDVHALTGKQKRHLRAVAGRLERDKQLRRVQVTDPERSISELDLQLASAELVRCKFLTVEHKSEAAEMANAMAARVDATVAQVLGHTALFYRPSIKHLIELPSVGIS</sequence>
<evidence type="ECO:0000259" key="4">
    <source>
        <dbReference type="PROSITE" id="PS51295"/>
    </source>
</evidence>
<dbReference type="GO" id="GO:0003723">
    <property type="term" value="F:RNA binding"/>
    <property type="evidence" value="ECO:0007669"/>
    <property type="project" value="UniProtKB-UniRule"/>
</dbReference>
<dbReference type="SMART" id="SM01103">
    <property type="entry name" value="CRS1_YhbY"/>
    <property type="match status" value="1"/>
</dbReference>